<keyword evidence="1" id="KW-1185">Reference proteome</keyword>
<organism evidence="1 2">
    <name type="scientific">Castor canadensis</name>
    <name type="common">American beaver</name>
    <dbReference type="NCBI Taxonomy" id="51338"/>
    <lineage>
        <taxon>Eukaryota</taxon>
        <taxon>Metazoa</taxon>
        <taxon>Chordata</taxon>
        <taxon>Craniata</taxon>
        <taxon>Vertebrata</taxon>
        <taxon>Euteleostomi</taxon>
        <taxon>Mammalia</taxon>
        <taxon>Eutheria</taxon>
        <taxon>Euarchontoglires</taxon>
        <taxon>Glires</taxon>
        <taxon>Rodentia</taxon>
        <taxon>Castorimorpha</taxon>
        <taxon>Castoridae</taxon>
        <taxon>Castor</taxon>
    </lineage>
</organism>
<evidence type="ECO:0000313" key="2">
    <source>
        <dbReference type="RefSeq" id="XP_073902834.1"/>
    </source>
</evidence>
<gene>
    <name evidence="2" type="primary">Ncor1</name>
</gene>
<reference evidence="2" key="1">
    <citation type="submission" date="2025-08" db="UniProtKB">
        <authorList>
            <consortium name="RefSeq"/>
        </authorList>
    </citation>
    <scope>IDENTIFICATION</scope>
</reference>
<protein>
    <submittedName>
        <fullName evidence="2">Nuclear receptor corepressor 1 isoform X1</fullName>
    </submittedName>
</protein>
<evidence type="ECO:0000313" key="1">
    <source>
        <dbReference type="Proteomes" id="UP001732720"/>
    </source>
</evidence>
<name>A0AC58KD08_CASCN</name>
<keyword evidence="2" id="KW-0675">Receptor</keyword>
<proteinExistence type="predicted"/>
<sequence>MSSSGYPPNQGAFSTEQSRYPPHSVQYTFPSTRHQQEFAVPDYRSSHLEVSQASQLLQQQQQQQLRRRPSLLSEFHPGSDRPQERRTGYEQFHPGPSAVDHDSLESKRPRLEQVSDSHFQRVSAAVLPLVHTLPEGLRSSADAKKDPAFGGKHDAPSSPIAGQPCGDDQNASPSKLSKEELIQSMDRVDREIAKVEQQILKLKKKQQQLEEEAAKPPEPEKPVSPPPVEQKHRSIVQIIYDENRKKAEEAHKIFEGLGPKVELPLYNQPSDTKVYHENIKTGVPARRMMKNQVMRKKLILFFKRRNHARKQREQKICQRYDQLMEAWEKKVDRIENNPRRKAKESKTREYYEKQFPEIRKQREQQERFQRVGQRGAGLSATIARSEHEISEIIDGLSEQENNEKQMRQLSVIPPMMFDAEQRRVKFINMNGLMEDPMKVYKDRQFMNVWTDHEKEIFKDKFIQHPKNFGLIASYLERKSVPDCVLYYYLTKKNENYKALVRRNYGKRRGRNQQQIARPSQEEKVEEKEEDKAEKTEKKEDEKKDEEEKDEKEDSKDNTKEKDKNEGITEETEEREQATPRGRKTANSQGRRKGRITRSMTNEAAAASAAAAAATEEPPPPLPPPPEPISAEPVETSRWTEEEMEVAKKGLVEHGRNWAAIAKMVGTKSEAQCKNFYFNYKRRHNLDNLLQQHKQKTSRKPREERDVSQCESVASTVSAQEDEDIEASNEEENPEDSEGAENSSDTESAPSPSPVEAVKPSEDSNENAASRGTTEPVAELESTTDPAPSTSPSSAVASTKPTESESVETQVTDSISAETAEPMDVDHQECDAEASSVLDPPTTTKADSVDVEMRVPENSVSKGEGDTKERDLERASEKIEPRDEDLVVAQQINPQRPEPQSDNDSSATCSADEDVDGEPERQRMFPMDAKPSLLNPTGSILVSSPIKPNPLDLPQLQHRAAVIPPMVSCTPCSIPIGTPVSGYALYQRHIKAMHESALLEEQRQRQEQIDLECRSSTSPCGTSKSPNREWEGKSVAYMPYAEVTRALEQEAQMHSTAARSASPCSLSPREVSKAASQPDMSAACYSVPPVLQPAPHQVITNLPEGVRLPTTRPTRPPPPLIPSSKTTVASEKPSFIMGGSISQGTPGTYLTSHNQASYTQETAKPSVGSISLGLPRQQESTKSATLPYIKQEEFSPRSQNSQPEGLLVRAQHEGVVRGTTGAIQEGSITRGTPTSKISVESIPSLRGSITQGTPALPQAGIPTDALVKGSISRMPIEESSPEKGREEAASKGHVIYEGKSGHILSYDNIKNVREGTRSPRTAHEISLKRSYESVEGNMKQGMSMRDSPVSAPLEGLICRALPRGSPHSDLKERTVLSGSIMQGTPRATPESFEDGLKYPKQIKRESPPIRAFEGAITKGKPYDGITTIKEMGRSIHEIPRQDILTQESRKTPEVVQNTRPIIEGSISQGTPIKYDSNSGQSAIKHNVKSLITGPSKLPRGMPPLEIVAENIKVVERGKYEDMKAGEPVRSRHTSVVSSGPSVLRSTLHEAPKAQLSPGIYDDSSARRTPVSYQNTISRGSPMMNRTSDVTVSSSKSTSHERKSTLTPTQRENISAKSPVPGVDPVVSHSPFDPHHRGSAAGEVYRSHLPAHLDPAMPFHRALDPAAAAYLFQRQLSPTPGYPSQYQLYAMENTRQTILNDYITSQQMQVNLRPDVARGLSPREQPLGLPYPTTRGIIDLTNMPPTILVPHPGGTSTPPMDRITYIPGTQITFPPRPYNSASMSPGHPTHLAAAATAEREREREREKERERERERERIAASSDLYLRPGTEQPGRPGSHGYVRSPSPSVRAQETMLQQRPSVFQGTNGTSVITPLDPTAQLRIMPLPAGGPSISQGLPASRYNTAADALAALVDAAASAPQMDVSKTKESKHEAARLEENLRSRSAAVSEQQQLEQKTLEVEKRSVQCLYTSSAFPSGKPQPHASVVYSEAGKDKGPPPKSRYEEELRTRGKTTITAANFIDVIITRQIASDKDARERGSQGSDSSSSLSSHRYEAPSDAIEVISPASSPAPPQDKLQAYQPEIVKANQAESDPSRQYEGPLHHYRPQQESPSPQQQQQPPPPSSQAEGMGQVPRTHRLITLADHICQIITQDFARNQVSSQTPQQTPTSTFQNSPTALASTPVRSKTSSRYSPESQSQSVLHQRPGSRVSPENLVDKSRGSRPGKSPERSHIPAEPYEPISPPQVPVVHEKQDSMLLLSQRGVEPAEQRNDSRSPGSISYLPSFFTKLENTSPMVKSKKQEIFRKLNSSGGGDSDMAAAQPGTEIFNLPAVTTSGSVSSRSHSFADPASNLGLEDIIRKALMGNFDDKVEDHGVVIPQPVGVLPQVVPGSASTSVVTSSETRRDDGDPSPHSGGVCKPKLINKSNSRKSKSPIPGQGYLGSERPSSVSSVHSEGDYHRQTPGWAWEDRPSSTGSTQFPYNPLTMRMLSSTPPTPIACAPSAVNQATPHQQNRIWEREPAPLLSAQYETLSDSDD</sequence>
<accession>A0AC58KD08</accession>
<dbReference type="RefSeq" id="XP_073902834.1">
    <property type="nucleotide sequence ID" value="XM_074046733.1"/>
</dbReference>
<dbReference type="Proteomes" id="UP001732720">
    <property type="component" value="Chromosome 11"/>
</dbReference>